<reference evidence="9 10" key="1">
    <citation type="submission" date="2019-09" db="EMBL/GenBank/DDBJ databases">
        <title>Pimelobacter sp. isolated from Paulinella.</title>
        <authorList>
            <person name="Jeong S.E."/>
        </authorList>
    </citation>
    <scope>NUCLEOTIDE SEQUENCE [LARGE SCALE GENOMIC DNA]</scope>
    <source>
        <strain evidence="9 10">Pch-N</strain>
    </source>
</reference>
<feature type="active site" description="Proton donor/acceptor" evidence="7">
    <location>
        <position position="688"/>
    </location>
</feature>
<dbReference type="GO" id="GO:0005975">
    <property type="term" value="P:carbohydrate metabolic process"/>
    <property type="evidence" value="ECO:0007669"/>
    <property type="project" value="UniProtKB-ARBA"/>
</dbReference>
<feature type="domain" description="Peptidase M14" evidence="8">
    <location>
        <begin position="402"/>
        <end position="713"/>
    </location>
</feature>
<dbReference type="AlphaFoldDB" id="A0A7J5DWP5"/>
<evidence type="ECO:0000313" key="9">
    <source>
        <dbReference type="EMBL" id="KAB2810456.1"/>
    </source>
</evidence>
<dbReference type="InterPro" id="IPR059177">
    <property type="entry name" value="GH29D-like_dom"/>
</dbReference>
<dbReference type="GO" id="GO:0006508">
    <property type="term" value="P:proteolysis"/>
    <property type="evidence" value="ECO:0007669"/>
    <property type="project" value="UniProtKB-KW"/>
</dbReference>
<evidence type="ECO:0000256" key="4">
    <source>
        <dbReference type="ARBA" id="ARBA00022801"/>
    </source>
</evidence>
<dbReference type="GO" id="GO:0004181">
    <property type="term" value="F:metallocarboxypeptidase activity"/>
    <property type="evidence" value="ECO:0007669"/>
    <property type="project" value="InterPro"/>
</dbReference>
<dbReference type="RefSeq" id="WP_151577671.1">
    <property type="nucleotide sequence ID" value="NZ_WBVM01000001.1"/>
</dbReference>
<evidence type="ECO:0000256" key="1">
    <source>
        <dbReference type="ARBA" id="ARBA00001947"/>
    </source>
</evidence>
<dbReference type="InterPro" id="IPR000834">
    <property type="entry name" value="Peptidase_M14"/>
</dbReference>
<keyword evidence="5" id="KW-0862">Zinc</keyword>
<dbReference type="PROSITE" id="PS52035">
    <property type="entry name" value="PEPTIDASE_M14"/>
    <property type="match status" value="1"/>
</dbReference>
<evidence type="ECO:0000313" key="10">
    <source>
        <dbReference type="Proteomes" id="UP000449906"/>
    </source>
</evidence>
<dbReference type="GO" id="GO:0008270">
    <property type="term" value="F:zinc ion binding"/>
    <property type="evidence" value="ECO:0007669"/>
    <property type="project" value="InterPro"/>
</dbReference>
<keyword evidence="3" id="KW-0645">Protease</keyword>
<proteinExistence type="inferred from homology"/>
<sequence length="1033" mass="108741">MSASTHLRRKRWAASAAGLALFGLVVGVMPSESTAATGPRAQAAPDDPVLERSADETPEVVEIVVPGTAELDRLVATGVDLDHGVHQEEDGLAVHAVVTPGEVKQLKALGFAVGGTLLAAEDGEAAVAERDATIAAHQQTADALDDEATDPDTSDVKILRADYYTSFGTPVLAVEAQVADGANVTTLTVERDSGPGTAFGSGGTQNISRFVDAGVYMYHTGASSAGLTTRPDRVRITSASGDVAILKVRDWLPTTEGEPDPFKGPGYQQDFIQSYLDPTQLYDRIKQLALTYPDLAEIVELPYKTNGYRRLAQAMVGPTANNPTAISQRFGLDSVAWGHEGGNGITVEVVHPAAANVLLSVSVSGKTITVTSATDAGGVATSTSAQVVAAINANPAAAALVKAYTYRGDAGAGVVPATAPVALTDGLNAPASISRDPQQVYAIKIGKVRDGSKPGVFYYAQEHAREWVPPLVTIETAERLLRNYATHAGTRDLVDNLEIWILPSVNPDGGHYSFYDFASQRKNMTRYCGVESTGDFGSRNSWGVDVNRNYDLYSAFDGYSGASTTSCTSGTSAGPAELSEPEANNVDWVAAHPNMTFSMNVHSSGNYFMWSPASYKAAGRETAPVPTLEEEGLFWGASSRILTAIKRHRGLSVTPARTGQVVDVLYSAAGNSGDMLWYKYGIYAWDFEVGTTFQPPFENLENPNGASAHAESQEFANGLVEMARVALDHERDDVPPVSTVAVTAAPSAPGKVNVRFETNEPAAVFYTLDGTVPNLGSERYDADGLRNTLGERLKVDAGAEVRWITVDSRGNVERHFVPGKDRNYRTWKAEVGYEEPLASSATSLSLSPATVKVGARGVTAQVEVTATGAGDQPVPSGVVTLRDGNVVVGSGEIDDSGVASIPVGAFPKAGTKVLTAEYGGDAAFAPSVSTGAVLKVVKAASTVTAQVKTATVTPKKRAKLKVVVAAPGAKISGTVLVRVDGRLVASRAVAANGKVTLFLPKLRRGKHTVQVTYLGSANLARSSTTTRLKVVRR</sequence>
<protein>
    <submittedName>
        <fullName evidence="9">Zinc carboxypeptidase</fullName>
    </submittedName>
</protein>
<name>A0A7J5DWP5_NOCSI</name>
<gene>
    <name evidence="9" type="ORF">F9L07_00285</name>
</gene>
<dbReference type="Gene3D" id="3.40.630.10">
    <property type="entry name" value="Zn peptidases"/>
    <property type="match status" value="1"/>
</dbReference>
<evidence type="ECO:0000256" key="6">
    <source>
        <dbReference type="ARBA" id="ARBA00023049"/>
    </source>
</evidence>
<comment type="similarity">
    <text evidence="2 7">Belongs to the peptidase M14 family.</text>
</comment>
<evidence type="ECO:0000256" key="3">
    <source>
        <dbReference type="ARBA" id="ARBA00022670"/>
    </source>
</evidence>
<dbReference type="Pfam" id="PF13290">
    <property type="entry name" value="CHB_HEX_C_1"/>
    <property type="match status" value="1"/>
</dbReference>
<evidence type="ECO:0000256" key="7">
    <source>
        <dbReference type="PROSITE-ProRule" id="PRU01379"/>
    </source>
</evidence>
<organism evidence="9 10">
    <name type="scientific">Nocardioides simplex</name>
    <name type="common">Arthrobacter simplex</name>
    <dbReference type="NCBI Taxonomy" id="2045"/>
    <lineage>
        <taxon>Bacteria</taxon>
        <taxon>Bacillati</taxon>
        <taxon>Actinomycetota</taxon>
        <taxon>Actinomycetes</taxon>
        <taxon>Propionibacteriales</taxon>
        <taxon>Nocardioidaceae</taxon>
        <taxon>Pimelobacter</taxon>
    </lineage>
</organism>
<comment type="cofactor">
    <cofactor evidence="1">
        <name>Zn(2+)</name>
        <dbReference type="ChEBI" id="CHEBI:29105"/>
    </cofactor>
</comment>
<keyword evidence="9" id="KW-0121">Carboxypeptidase</keyword>
<dbReference type="GO" id="GO:0005615">
    <property type="term" value="C:extracellular space"/>
    <property type="evidence" value="ECO:0007669"/>
    <property type="project" value="TreeGrafter"/>
</dbReference>
<evidence type="ECO:0000256" key="5">
    <source>
        <dbReference type="ARBA" id="ARBA00022833"/>
    </source>
</evidence>
<comment type="caution">
    <text evidence="9">The sequence shown here is derived from an EMBL/GenBank/DDBJ whole genome shotgun (WGS) entry which is preliminary data.</text>
</comment>
<dbReference type="PANTHER" id="PTHR11705:SF143">
    <property type="entry name" value="SLL0236 PROTEIN"/>
    <property type="match status" value="1"/>
</dbReference>
<accession>A0A7J5DWP5</accession>
<dbReference type="Gene3D" id="2.60.40.10">
    <property type="entry name" value="Immunoglobulins"/>
    <property type="match status" value="2"/>
</dbReference>
<keyword evidence="6" id="KW-0482">Metalloprotease</keyword>
<dbReference type="Pfam" id="PF16640">
    <property type="entry name" value="Big_3_5"/>
    <property type="match status" value="2"/>
</dbReference>
<dbReference type="PANTHER" id="PTHR11705">
    <property type="entry name" value="PROTEASE FAMILY M14 CARBOXYPEPTIDASE A,B"/>
    <property type="match status" value="1"/>
</dbReference>
<keyword evidence="4" id="KW-0378">Hydrolase</keyword>
<dbReference type="SMART" id="SM00631">
    <property type="entry name" value="Zn_pept"/>
    <property type="match status" value="1"/>
</dbReference>
<dbReference type="EMBL" id="WBVM01000001">
    <property type="protein sequence ID" value="KAB2810456.1"/>
    <property type="molecule type" value="Genomic_DNA"/>
</dbReference>
<evidence type="ECO:0000259" key="8">
    <source>
        <dbReference type="PROSITE" id="PS52035"/>
    </source>
</evidence>
<dbReference type="InterPro" id="IPR013783">
    <property type="entry name" value="Ig-like_fold"/>
</dbReference>
<dbReference type="InterPro" id="IPR032109">
    <property type="entry name" value="Big_3_5"/>
</dbReference>
<dbReference type="Pfam" id="PF00246">
    <property type="entry name" value="Peptidase_M14"/>
    <property type="match status" value="1"/>
</dbReference>
<dbReference type="Proteomes" id="UP000449906">
    <property type="component" value="Unassembled WGS sequence"/>
</dbReference>
<evidence type="ECO:0000256" key="2">
    <source>
        <dbReference type="ARBA" id="ARBA00005988"/>
    </source>
</evidence>
<dbReference type="SUPFAM" id="SSF53187">
    <property type="entry name" value="Zn-dependent exopeptidases"/>
    <property type="match status" value="1"/>
</dbReference>